<evidence type="ECO:0000313" key="2">
    <source>
        <dbReference type="Proteomes" id="UP000728185"/>
    </source>
</evidence>
<dbReference type="Proteomes" id="UP000728185">
    <property type="component" value="Unassembled WGS sequence"/>
</dbReference>
<accession>A0A8E0RWH9</accession>
<name>A0A8E0RWH9_9TREM</name>
<dbReference type="OrthoDB" id="6268628at2759"/>
<keyword evidence="2" id="KW-1185">Reference proteome</keyword>
<dbReference type="AlphaFoldDB" id="A0A8E0RWH9"/>
<reference evidence="1" key="1">
    <citation type="submission" date="2019-05" db="EMBL/GenBank/DDBJ databases">
        <title>Annotation for the trematode Fasciolopsis buski.</title>
        <authorList>
            <person name="Choi Y.-J."/>
        </authorList>
    </citation>
    <scope>NUCLEOTIDE SEQUENCE</scope>
    <source>
        <strain evidence="1">HT</strain>
        <tissue evidence="1">Whole worm</tissue>
    </source>
</reference>
<gene>
    <name evidence="1" type="ORF">FBUS_03119</name>
</gene>
<protein>
    <submittedName>
        <fullName evidence="1">Uncharacterized protein</fullName>
    </submittedName>
</protein>
<sequence length="165" mass="19002">MRKLEQSTGDLNLQNLNLRAKIQGLEQCVEQECKVRAQVQKQFKQLSIEYKVIQEQTGTRQSQLDQAEICINRLNTEMRRVHSTLEAGSKKVQELSTELQTVSDQWKHACRERDDLLAKYKQVSQDNQNYRATHQTADDVVCGKGLSVSITFFLGFDKENGQKLK</sequence>
<comment type="caution">
    <text evidence="1">The sequence shown here is derived from an EMBL/GenBank/DDBJ whole genome shotgun (WGS) entry which is preliminary data.</text>
</comment>
<evidence type="ECO:0000313" key="1">
    <source>
        <dbReference type="EMBL" id="KAA0189900.1"/>
    </source>
</evidence>
<organism evidence="1 2">
    <name type="scientific">Fasciolopsis buskii</name>
    <dbReference type="NCBI Taxonomy" id="27845"/>
    <lineage>
        <taxon>Eukaryota</taxon>
        <taxon>Metazoa</taxon>
        <taxon>Spiralia</taxon>
        <taxon>Lophotrochozoa</taxon>
        <taxon>Platyhelminthes</taxon>
        <taxon>Trematoda</taxon>
        <taxon>Digenea</taxon>
        <taxon>Plagiorchiida</taxon>
        <taxon>Echinostomata</taxon>
        <taxon>Echinostomatoidea</taxon>
        <taxon>Fasciolidae</taxon>
        <taxon>Fasciolopsis</taxon>
    </lineage>
</organism>
<proteinExistence type="predicted"/>
<dbReference type="EMBL" id="LUCM01007456">
    <property type="protein sequence ID" value="KAA0189900.1"/>
    <property type="molecule type" value="Genomic_DNA"/>
</dbReference>